<dbReference type="Proteomes" id="UP000789920">
    <property type="component" value="Unassembled WGS sequence"/>
</dbReference>
<name>A0ACA9S7V6_9GLOM</name>
<reference evidence="1" key="1">
    <citation type="submission" date="2021-06" db="EMBL/GenBank/DDBJ databases">
        <authorList>
            <person name="Kallberg Y."/>
            <person name="Tangrot J."/>
            <person name="Rosling A."/>
        </authorList>
    </citation>
    <scope>NUCLEOTIDE SEQUENCE</scope>
    <source>
        <strain evidence="1">MA461A</strain>
    </source>
</reference>
<keyword evidence="2" id="KW-1185">Reference proteome</keyword>
<comment type="caution">
    <text evidence="1">The sequence shown here is derived from an EMBL/GenBank/DDBJ whole genome shotgun (WGS) entry which is preliminary data.</text>
</comment>
<organism evidence="1 2">
    <name type="scientific">Racocetra persica</name>
    <dbReference type="NCBI Taxonomy" id="160502"/>
    <lineage>
        <taxon>Eukaryota</taxon>
        <taxon>Fungi</taxon>
        <taxon>Fungi incertae sedis</taxon>
        <taxon>Mucoromycota</taxon>
        <taxon>Glomeromycotina</taxon>
        <taxon>Glomeromycetes</taxon>
        <taxon>Diversisporales</taxon>
        <taxon>Gigasporaceae</taxon>
        <taxon>Racocetra</taxon>
    </lineage>
</organism>
<feature type="non-terminal residue" evidence="1">
    <location>
        <position position="1"/>
    </location>
</feature>
<dbReference type="EMBL" id="CAJVQC010099487">
    <property type="protein sequence ID" value="CAG8830593.1"/>
    <property type="molecule type" value="Genomic_DNA"/>
</dbReference>
<feature type="non-terminal residue" evidence="1">
    <location>
        <position position="117"/>
    </location>
</feature>
<accession>A0ACA9S7V6</accession>
<evidence type="ECO:0000313" key="1">
    <source>
        <dbReference type="EMBL" id="CAG8830593.1"/>
    </source>
</evidence>
<protein>
    <submittedName>
        <fullName evidence="1">32518_t:CDS:1</fullName>
    </submittedName>
</protein>
<evidence type="ECO:0000313" key="2">
    <source>
        <dbReference type="Proteomes" id="UP000789920"/>
    </source>
</evidence>
<proteinExistence type="predicted"/>
<gene>
    <name evidence="1" type="ORF">RPERSI_LOCUS27855</name>
</gene>
<sequence>FLHHYSDSTIQEGFIIQYYYNVKYYKIVLYDIKKYSYVILISKGIYKHSSFPSSKVYNKITNKLKVIIKEASEELVNITLQNLISNNFIKVTFGVNYLTQIYASLNDIDKLRRLISK</sequence>